<protein>
    <submittedName>
        <fullName evidence="2">Uncharacterized protein</fullName>
    </submittedName>
</protein>
<dbReference type="OrthoDB" id="7543867at2"/>
<comment type="caution">
    <text evidence="2">The sequence shown here is derived from an EMBL/GenBank/DDBJ whole genome shotgun (WGS) entry which is preliminary data.</text>
</comment>
<gene>
    <name evidence="2" type="ORF">BFL28_07275</name>
</gene>
<keyword evidence="3" id="KW-1185">Reference proteome</keyword>
<evidence type="ECO:0000256" key="1">
    <source>
        <dbReference type="SAM" id="MobiDB-lite"/>
    </source>
</evidence>
<accession>A0A1E3LR16</accession>
<evidence type="ECO:0000313" key="2">
    <source>
        <dbReference type="EMBL" id="ODP36202.1"/>
    </source>
</evidence>
<organism evidence="2 3">
    <name type="scientific">Sphingomonas turrisvirgatae</name>
    <dbReference type="NCBI Taxonomy" id="1888892"/>
    <lineage>
        <taxon>Bacteria</taxon>
        <taxon>Pseudomonadati</taxon>
        <taxon>Pseudomonadota</taxon>
        <taxon>Alphaproteobacteria</taxon>
        <taxon>Sphingomonadales</taxon>
        <taxon>Sphingomonadaceae</taxon>
        <taxon>Sphingomonas</taxon>
    </lineage>
</organism>
<feature type="compositionally biased region" description="Low complexity" evidence="1">
    <location>
        <begin position="212"/>
        <end position="224"/>
    </location>
</feature>
<evidence type="ECO:0000313" key="3">
    <source>
        <dbReference type="Proteomes" id="UP000094487"/>
    </source>
</evidence>
<feature type="region of interest" description="Disordered" evidence="1">
    <location>
        <begin position="148"/>
        <end position="224"/>
    </location>
</feature>
<reference evidence="2 3" key="1">
    <citation type="submission" date="2016-08" db="EMBL/GenBank/DDBJ databases">
        <title>Draft genome of the agarase producing Sphingomonas sp. MCT13.</title>
        <authorList>
            <person name="D'Andrea M.M."/>
            <person name="Rossolini G.M."/>
            <person name="Thaller M.C."/>
        </authorList>
    </citation>
    <scope>NUCLEOTIDE SEQUENCE [LARGE SCALE GENOMIC DNA]</scope>
    <source>
        <strain evidence="2 3">MCT13</strain>
    </source>
</reference>
<sequence length="224" mass="23276">MTAFNPKQRAQINAALCVAHEAGKDVAPIQRRAQTIMATGHDPWRAYKAAIGEFAKANPALRPAMARIDALIEASDATTVAKYDSALSTYIRTGDEAAVAGLEPMMRADMTALAVRNGEISADDAAAGRVNWAGLGMGWDDGKPQQFAFATPPQGTAEQRPAPATQAGPIPPALPPGGAGRDAWSNQQGVSARPRASIESDGRAERAWEGVAAPLAGPLPATSI</sequence>
<dbReference type="STRING" id="1888892.BFL28_07275"/>
<dbReference type="RefSeq" id="WP_069322071.1">
    <property type="nucleotide sequence ID" value="NZ_MDDS01000081.1"/>
</dbReference>
<feature type="compositionally biased region" description="Basic and acidic residues" evidence="1">
    <location>
        <begin position="196"/>
        <end position="208"/>
    </location>
</feature>
<proteinExistence type="predicted"/>
<dbReference type="EMBL" id="MDDS01000081">
    <property type="protein sequence ID" value="ODP36202.1"/>
    <property type="molecule type" value="Genomic_DNA"/>
</dbReference>
<dbReference type="AlphaFoldDB" id="A0A1E3LR16"/>
<dbReference type="Proteomes" id="UP000094487">
    <property type="component" value="Unassembled WGS sequence"/>
</dbReference>
<name>A0A1E3LR16_9SPHN</name>